<accession>A0A2G9I734</accession>
<comment type="caution">
    <text evidence="1">The sequence shown here is derived from an EMBL/GenBank/DDBJ whole genome shotgun (WGS) entry which is preliminary data.</text>
</comment>
<keyword evidence="2" id="KW-1185">Reference proteome</keyword>
<sequence length="100" mass="11530">MSSQDLYRCAYNKKKINFIFPNFAPNLSLLFFPPNSLPNTSFCPLNLLRSTADYHVNFSPPTSSVDRLSLLSISLRQPQSTTDYHRQFLSSYLFHRPPIS</sequence>
<gene>
    <name evidence="1" type="ORF">CDL12_01710</name>
</gene>
<organism evidence="1 2">
    <name type="scientific">Handroanthus impetiginosus</name>
    <dbReference type="NCBI Taxonomy" id="429701"/>
    <lineage>
        <taxon>Eukaryota</taxon>
        <taxon>Viridiplantae</taxon>
        <taxon>Streptophyta</taxon>
        <taxon>Embryophyta</taxon>
        <taxon>Tracheophyta</taxon>
        <taxon>Spermatophyta</taxon>
        <taxon>Magnoliopsida</taxon>
        <taxon>eudicotyledons</taxon>
        <taxon>Gunneridae</taxon>
        <taxon>Pentapetalae</taxon>
        <taxon>asterids</taxon>
        <taxon>lamiids</taxon>
        <taxon>Lamiales</taxon>
        <taxon>Bignoniaceae</taxon>
        <taxon>Crescentiina</taxon>
        <taxon>Tabebuia alliance</taxon>
        <taxon>Handroanthus</taxon>
    </lineage>
</organism>
<proteinExistence type="predicted"/>
<evidence type="ECO:0000313" key="1">
    <source>
        <dbReference type="EMBL" id="PIN25552.1"/>
    </source>
</evidence>
<reference evidence="2" key="1">
    <citation type="journal article" date="2018" name="Gigascience">
        <title>Genome assembly of the Pink Ipe (Handroanthus impetiginosus, Bignoniaceae), a highly valued, ecologically keystone Neotropical timber forest tree.</title>
        <authorList>
            <person name="Silva-Junior O.B."/>
            <person name="Grattapaglia D."/>
            <person name="Novaes E."/>
            <person name="Collevatti R.G."/>
        </authorList>
    </citation>
    <scope>NUCLEOTIDE SEQUENCE [LARGE SCALE GENOMIC DNA]</scope>
    <source>
        <strain evidence="2">cv. UFG-1</strain>
    </source>
</reference>
<dbReference type="Proteomes" id="UP000231279">
    <property type="component" value="Unassembled WGS sequence"/>
</dbReference>
<dbReference type="AlphaFoldDB" id="A0A2G9I734"/>
<name>A0A2G9I734_9LAMI</name>
<dbReference type="EMBL" id="NKXS01000218">
    <property type="protein sequence ID" value="PIN25552.1"/>
    <property type="molecule type" value="Genomic_DNA"/>
</dbReference>
<protein>
    <submittedName>
        <fullName evidence="1">Uncharacterized protein</fullName>
    </submittedName>
</protein>
<evidence type="ECO:0000313" key="2">
    <source>
        <dbReference type="Proteomes" id="UP000231279"/>
    </source>
</evidence>